<feature type="transmembrane region" description="Helical" evidence="1">
    <location>
        <begin position="264"/>
        <end position="286"/>
    </location>
</feature>
<dbReference type="RefSeq" id="WP_161624351.1">
    <property type="nucleotide sequence ID" value="NZ_AURB01000129.1"/>
</dbReference>
<organism evidence="2 3">
    <name type="scientific">Alicyclobacillus acidoterrestris (strain ATCC 49025 / DSM 3922 / CIP 106132 / NCIMB 13137 / GD3B)</name>
    <dbReference type="NCBI Taxonomy" id="1356854"/>
    <lineage>
        <taxon>Bacteria</taxon>
        <taxon>Bacillati</taxon>
        <taxon>Bacillota</taxon>
        <taxon>Bacilli</taxon>
        <taxon>Bacillales</taxon>
        <taxon>Alicyclobacillaceae</taxon>
        <taxon>Alicyclobacillus</taxon>
    </lineage>
</organism>
<dbReference type="KEGG" id="aaco:K1I37_09930"/>
<evidence type="ECO:0000256" key="1">
    <source>
        <dbReference type="SAM" id="Phobius"/>
    </source>
</evidence>
<gene>
    <name evidence="2" type="ORF">K1I37_09930</name>
</gene>
<dbReference type="AlphaFoldDB" id="A0A9E7CRZ9"/>
<keyword evidence="3" id="KW-1185">Reference proteome</keyword>
<dbReference type="SUPFAM" id="SSF103473">
    <property type="entry name" value="MFS general substrate transporter"/>
    <property type="match status" value="1"/>
</dbReference>
<feature type="transmembrane region" description="Helical" evidence="1">
    <location>
        <begin position="84"/>
        <end position="105"/>
    </location>
</feature>
<proteinExistence type="predicted"/>
<evidence type="ECO:0000313" key="2">
    <source>
        <dbReference type="EMBL" id="UNO50694.1"/>
    </source>
</evidence>
<keyword evidence="1" id="KW-1133">Transmembrane helix</keyword>
<sequence>MLPYGFSSPFVFVPAGVSLCLFACLIVVELSVSHPLVDFRLVTSRRSICGAFVAILSNLLMLVAMSGMGFAMKTVSKIPSTTLPSVYGGLVISVGLAAILAASFFDRVGAGPLFIVGSLCIALSSYRLTSLEPGVSLDQLRFQLVLFSCGVGLNFVVGLVTCALGGPLNQLPRTMTVVQFLRVFLYTIVTPVSQWYLNVHTAALTAINGWAATKVNTITSASVTSAIQHDIASGESEQRARQIVMYLLSGELQSRAALIATHHLFVISFICSLCLLMISCLTILLGKGPTLAHRSRT</sequence>
<feature type="transmembrane region" description="Helical" evidence="1">
    <location>
        <begin position="6"/>
        <end position="28"/>
    </location>
</feature>
<feature type="transmembrane region" description="Helical" evidence="1">
    <location>
        <begin position="48"/>
        <end position="72"/>
    </location>
</feature>
<dbReference type="Proteomes" id="UP000829401">
    <property type="component" value="Chromosome"/>
</dbReference>
<feature type="transmembrane region" description="Helical" evidence="1">
    <location>
        <begin position="112"/>
        <end position="128"/>
    </location>
</feature>
<feature type="transmembrane region" description="Helical" evidence="1">
    <location>
        <begin position="140"/>
        <end position="165"/>
    </location>
</feature>
<evidence type="ECO:0000313" key="3">
    <source>
        <dbReference type="Proteomes" id="UP000829401"/>
    </source>
</evidence>
<dbReference type="InterPro" id="IPR036259">
    <property type="entry name" value="MFS_trans_sf"/>
</dbReference>
<dbReference type="EMBL" id="CP080467">
    <property type="protein sequence ID" value="UNO50694.1"/>
    <property type="molecule type" value="Genomic_DNA"/>
</dbReference>
<name>A0A9E7CRZ9_ALIAG</name>
<keyword evidence="1" id="KW-0812">Transmembrane</keyword>
<protein>
    <submittedName>
        <fullName evidence="2">Uncharacterized protein</fullName>
    </submittedName>
</protein>
<keyword evidence="1" id="KW-0472">Membrane</keyword>
<reference evidence="3" key="1">
    <citation type="journal article" date="2022" name="G3 (Bethesda)">
        <title>Unveiling the complete genome sequence of Alicyclobacillus acidoterrestris DSM 3922T, a taint-producing strain.</title>
        <authorList>
            <person name="Leonardo I.C."/>
            <person name="Barreto Crespo M.T."/>
            <person name="Gaspar F.B."/>
        </authorList>
    </citation>
    <scope>NUCLEOTIDE SEQUENCE [LARGE SCALE GENOMIC DNA]</scope>
    <source>
        <strain evidence="3">DSM 3922</strain>
    </source>
</reference>
<accession>A0A9E7CRZ9</accession>